<dbReference type="PANTHER" id="PTHR33909:SF1">
    <property type="entry name" value="SEC TRANSLOCON ACCESSORY COMPLEX SUBUNIT YAJC"/>
    <property type="match status" value="1"/>
</dbReference>
<keyword evidence="6 11" id="KW-0812">Transmembrane</keyword>
<evidence type="ECO:0000256" key="1">
    <source>
        <dbReference type="ARBA" id="ARBA00004162"/>
    </source>
</evidence>
<evidence type="ECO:0000256" key="7">
    <source>
        <dbReference type="ARBA" id="ARBA00022927"/>
    </source>
</evidence>
<dbReference type="PANTHER" id="PTHR33909">
    <property type="entry name" value="SEC TRANSLOCON ACCESSORY COMPLEX SUBUNIT YAJC"/>
    <property type="match status" value="1"/>
</dbReference>
<comment type="caution">
    <text evidence="12">The sequence shown here is derived from an EMBL/GenBank/DDBJ whole genome shotgun (WGS) entry which is preliminary data.</text>
</comment>
<organism evidence="12 13">
    <name type="scientific">Candidatus Acidiferrum panamense</name>
    <dbReference type="NCBI Taxonomy" id="2741543"/>
    <lineage>
        <taxon>Bacteria</taxon>
        <taxon>Pseudomonadati</taxon>
        <taxon>Acidobacteriota</taxon>
        <taxon>Terriglobia</taxon>
        <taxon>Candidatus Acidiferrales</taxon>
        <taxon>Candidatus Acidiferrum</taxon>
    </lineage>
</organism>
<dbReference type="PRINTS" id="PR01853">
    <property type="entry name" value="YAJCTRNLCASE"/>
</dbReference>
<dbReference type="EMBL" id="JACDQQ010001651">
    <property type="protein sequence ID" value="MBA0086730.1"/>
    <property type="molecule type" value="Genomic_DNA"/>
</dbReference>
<dbReference type="SMART" id="SM01323">
    <property type="entry name" value="YajC"/>
    <property type="match status" value="1"/>
</dbReference>
<feature type="transmembrane region" description="Helical" evidence="11">
    <location>
        <begin position="12"/>
        <end position="35"/>
    </location>
</feature>
<comment type="similarity">
    <text evidence="2">Belongs to the YajC family.</text>
</comment>
<keyword evidence="8 11" id="KW-1133">Transmembrane helix</keyword>
<proteinExistence type="inferred from homology"/>
<dbReference type="Proteomes" id="UP000567293">
    <property type="component" value="Unassembled WGS sequence"/>
</dbReference>
<keyword evidence="7" id="KW-0653">Protein transport</keyword>
<dbReference type="InterPro" id="IPR003849">
    <property type="entry name" value="Preprotein_translocase_YajC"/>
</dbReference>
<evidence type="ECO:0000256" key="5">
    <source>
        <dbReference type="ARBA" id="ARBA00022475"/>
    </source>
</evidence>
<evidence type="ECO:0000256" key="6">
    <source>
        <dbReference type="ARBA" id="ARBA00022692"/>
    </source>
</evidence>
<sequence>MFPSLFLQSTPSSLVGFLPILLIFAIFYFLLFMPMQRQRKNQQKMLAALQNGNVVQTSGGIVGTIVAIESDDTLVLRVKPDNIKIQVVRSAVSSLVTSEGKK</sequence>
<dbReference type="NCBIfam" id="TIGR00739">
    <property type="entry name" value="yajC"/>
    <property type="match status" value="1"/>
</dbReference>
<evidence type="ECO:0000256" key="11">
    <source>
        <dbReference type="SAM" id="Phobius"/>
    </source>
</evidence>
<name>A0A7V8SXU4_9BACT</name>
<evidence type="ECO:0000256" key="10">
    <source>
        <dbReference type="ARBA" id="ARBA00023136"/>
    </source>
</evidence>
<keyword evidence="4" id="KW-0813">Transport</keyword>
<keyword evidence="5" id="KW-1003">Cell membrane</keyword>
<comment type="subcellular location">
    <subcellularLocation>
        <location evidence="1">Cell membrane</location>
        <topology evidence="1">Single-pass membrane protein</topology>
    </subcellularLocation>
</comment>
<protein>
    <recommendedName>
        <fullName evidence="3">Sec translocon accessory complex subunit YajC</fullName>
    </recommendedName>
</protein>
<evidence type="ECO:0000256" key="9">
    <source>
        <dbReference type="ARBA" id="ARBA00023010"/>
    </source>
</evidence>
<dbReference type="GO" id="GO:0015031">
    <property type="term" value="P:protein transport"/>
    <property type="evidence" value="ECO:0007669"/>
    <property type="project" value="UniProtKB-KW"/>
</dbReference>
<evidence type="ECO:0000256" key="3">
    <source>
        <dbReference type="ARBA" id="ARBA00014962"/>
    </source>
</evidence>
<dbReference type="AlphaFoldDB" id="A0A7V8SXU4"/>
<evidence type="ECO:0000313" key="12">
    <source>
        <dbReference type="EMBL" id="MBA0086730.1"/>
    </source>
</evidence>
<dbReference type="Pfam" id="PF02699">
    <property type="entry name" value="YajC"/>
    <property type="match status" value="1"/>
</dbReference>
<evidence type="ECO:0000256" key="4">
    <source>
        <dbReference type="ARBA" id="ARBA00022448"/>
    </source>
</evidence>
<accession>A0A7V8SXU4</accession>
<dbReference type="GO" id="GO:0005886">
    <property type="term" value="C:plasma membrane"/>
    <property type="evidence" value="ECO:0007669"/>
    <property type="project" value="UniProtKB-SubCell"/>
</dbReference>
<gene>
    <name evidence="12" type="primary">yajC</name>
    <name evidence="12" type="ORF">HRJ53_17250</name>
</gene>
<evidence type="ECO:0000256" key="2">
    <source>
        <dbReference type="ARBA" id="ARBA00006742"/>
    </source>
</evidence>
<evidence type="ECO:0000313" key="13">
    <source>
        <dbReference type="Proteomes" id="UP000567293"/>
    </source>
</evidence>
<reference evidence="12" key="1">
    <citation type="submission" date="2020-06" db="EMBL/GenBank/DDBJ databases">
        <title>Legume-microbial interactions unlock mineral nutrients during tropical forest succession.</title>
        <authorList>
            <person name="Epihov D.Z."/>
        </authorList>
    </citation>
    <scope>NUCLEOTIDE SEQUENCE [LARGE SCALE GENOMIC DNA]</scope>
    <source>
        <strain evidence="12">Pan2503</strain>
    </source>
</reference>
<evidence type="ECO:0000256" key="8">
    <source>
        <dbReference type="ARBA" id="ARBA00022989"/>
    </source>
</evidence>
<keyword evidence="9" id="KW-0811">Translocation</keyword>
<keyword evidence="13" id="KW-1185">Reference proteome</keyword>
<keyword evidence="10 11" id="KW-0472">Membrane</keyword>